<dbReference type="EMBL" id="SEYY01019349">
    <property type="protein sequence ID" value="KAB7498364.1"/>
    <property type="molecule type" value="Genomic_DNA"/>
</dbReference>
<name>A0A5N5SVW9_9CRUS</name>
<keyword evidence="3" id="KW-1185">Reference proteome</keyword>
<comment type="caution">
    <text evidence="2">The sequence shown here is derived from an EMBL/GenBank/DDBJ whole genome shotgun (WGS) entry which is preliminary data.</text>
</comment>
<evidence type="ECO:0000259" key="1">
    <source>
        <dbReference type="Pfam" id="PF12742"/>
    </source>
</evidence>
<feature type="domain" description="Trafficking protein particle complex subunit 11 C-terminal" evidence="1">
    <location>
        <begin position="297"/>
        <end position="342"/>
    </location>
</feature>
<gene>
    <name evidence="2" type="ORF">Anas_11096</name>
</gene>
<proteinExistence type="predicted"/>
<dbReference type="OrthoDB" id="6768173at2759"/>
<evidence type="ECO:0000313" key="3">
    <source>
        <dbReference type="Proteomes" id="UP000326759"/>
    </source>
</evidence>
<accession>A0A5N5SVW9</accession>
<dbReference type="InterPro" id="IPR025876">
    <property type="entry name" value="TRAPPC11_C"/>
</dbReference>
<dbReference type="AlphaFoldDB" id="A0A5N5SVW9"/>
<sequence>MPKIEFEIMYDENGLVWEWLPVTVEFCNKEMSTISDLSISLNLDPKSDASLERTTQIKTASNFESKLVSSSVLNHPLPNIAQGEKQSFKFFIKTLTAATRKFLLKISYKCEIDIMYKNAVCPTEFSKVFSVTSKIPFQVTHELLSMQFSPLATVAKKEKFLVVPKIKCTSHVPIKFTNSSISLGSHVISDGENLSQVSDVELSEGECATDCFCVSTGKDASNGSSVSLGHYLLFWKRAEEDAPAVSVSIALPSITVEDWGIWVDVDLPPQGVVRTPLTIAYEIKNTSIHVQELSVSMHVSDAFMFSGHKEVRLRILPGWHECVTYTLYPLLAGYVQLPRLTISMETNTNTSASESLDNFILRILPSHLFIMPQEKASKCRSRYLFKSCCLCNLILGIETEVPFIIIEE</sequence>
<dbReference type="Proteomes" id="UP000326759">
    <property type="component" value="Unassembled WGS sequence"/>
</dbReference>
<organism evidence="2 3">
    <name type="scientific">Armadillidium nasatum</name>
    <dbReference type="NCBI Taxonomy" id="96803"/>
    <lineage>
        <taxon>Eukaryota</taxon>
        <taxon>Metazoa</taxon>
        <taxon>Ecdysozoa</taxon>
        <taxon>Arthropoda</taxon>
        <taxon>Crustacea</taxon>
        <taxon>Multicrustacea</taxon>
        <taxon>Malacostraca</taxon>
        <taxon>Eumalacostraca</taxon>
        <taxon>Peracarida</taxon>
        <taxon>Isopoda</taxon>
        <taxon>Oniscidea</taxon>
        <taxon>Crinocheta</taxon>
        <taxon>Armadillidiidae</taxon>
        <taxon>Armadillidium</taxon>
    </lineage>
</organism>
<dbReference type="PANTHER" id="PTHR14374">
    <property type="entry name" value="FOIE GRAS"/>
    <property type="match status" value="1"/>
</dbReference>
<dbReference type="PANTHER" id="PTHR14374:SF0">
    <property type="entry name" value="TRAFFICKING PROTEIN PARTICLE COMPLEX SUBUNIT 11"/>
    <property type="match status" value="1"/>
</dbReference>
<evidence type="ECO:0000313" key="2">
    <source>
        <dbReference type="EMBL" id="KAB7498364.1"/>
    </source>
</evidence>
<reference evidence="2 3" key="1">
    <citation type="journal article" date="2019" name="PLoS Biol.">
        <title>Sex chromosomes control vertical transmission of feminizing Wolbachia symbionts in an isopod.</title>
        <authorList>
            <person name="Becking T."/>
            <person name="Chebbi M.A."/>
            <person name="Giraud I."/>
            <person name="Moumen B."/>
            <person name="Laverre T."/>
            <person name="Caubet Y."/>
            <person name="Peccoud J."/>
            <person name="Gilbert C."/>
            <person name="Cordaux R."/>
        </authorList>
    </citation>
    <scope>NUCLEOTIDE SEQUENCE [LARGE SCALE GENOMIC DNA]</scope>
    <source>
        <strain evidence="2">ANa2</strain>
        <tissue evidence="2">Whole body excluding digestive tract and cuticle</tissue>
    </source>
</reference>
<protein>
    <recommendedName>
        <fullName evidence="1">Trafficking protein particle complex subunit 11 C-terminal domain-containing protein</fullName>
    </recommendedName>
</protein>
<dbReference type="Pfam" id="PF12742">
    <property type="entry name" value="Gryzun-like"/>
    <property type="match status" value="1"/>
</dbReference>